<protein>
    <recommendedName>
        <fullName evidence="2">CxC2-like cysteine cluster KDZ transposase-associated domain-containing protein</fullName>
    </recommendedName>
</protein>
<proteinExistence type="predicted"/>
<feature type="domain" description="CxC2-like cysteine cluster KDZ transposase-associated" evidence="2">
    <location>
        <begin position="90"/>
        <end position="148"/>
    </location>
</feature>
<dbReference type="AlphaFoldDB" id="A0AAD6SJK1"/>
<gene>
    <name evidence="3" type="ORF">C8F04DRAFT_1265709</name>
</gene>
<feature type="region of interest" description="Disordered" evidence="1">
    <location>
        <begin position="167"/>
        <end position="208"/>
    </location>
</feature>
<evidence type="ECO:0000256" key="1">
    <source>
        <dbReference type="SAM" id="MobiDB-lite"/>
    </source>
</evidence>
<accession>A0AAD6SJK1</accession>
<dbReference type="InterPro" id="IPR041457">
    <property type="entry name" value="CxC2_KDZ-assoc"/>
</dbReference>
<evidence type="ECO:0000313" key="4">
    <source>
        <dbReference type="Proteomes" id="UP001218188"/>
    </source>
</evidence>
<organism evidence="3 4">
    <name type="scientific">Mycena alexandri</name>
    <dbReference type="NCBI Taxonomy" id="1745969"/>
    <lineage>
        <taxon>Eukaryota</taxon>
        <taxon>Fungi</taxon>
        <taxon>Dikarya</taxon>
        <taxon>Basidiomycota</taxon>
        <taxon>Agaricomycotina</taxon>
        <taxon>Agaricomycetes</taxon>
        <taxon>Agaricomycetidae</taxon>
        <taxon>Agaricales</taxon>
        <taxon>Marasmiineae</taxon>
        <taxon>Mycenaceae</taxon>
        <taxon>Mycena</taxon>
    </lineage>
</organism>
<name>A0AAD6SJK1_9AGAR</name>
<dbReference type="Pfam" id="PF18803">
    <property type="entry name" value="CxC2"/>
    <property type="match status" value="1"/>
</dbReference>
<comment type="caution">
    <text evidence="3">The sequence shown here is derived from an EMBL/GenBank/DDBJ whole genome shotgun (WGS) entry which is preliminary data.</text>
</comment>
<evidence type="ECO:0000313" key="3">
    <source>
        <dbReference type="EMBL" id="KAJ7028753.1"/>
    </source>
</evidence>
<dbReference type="EMBL" id="JARJCM010000109">
    <property type="protein sequence ID" value="KAJ7028753.1"/>
    <property type="molecule type" value="Genomic_DNA"/>
</dbReference>
<keyword evidence="4" id="KW-1185">Reference proteome</keyword>
<evidence type="ECO:0000259" key="2">
    <source>
        <dbReference type="Pfam" id="PF18803"/>
    </source>
</evidence>
<reference evidence="3" key="1">
    <citation type="submission" date="2023-03" db="EMBL/GenBank/DDBJ databases">
        <title>Massive genome expansion in bonnet fungi (Mycena s.s.) driven by repeated elements and novel gene families across ecological guilds.</title>
        <authorList>
            <consortium name="Lawrence Berkeley National Laboratory"/>
            <person name="Harder C.B."/>
            <person name="Miyauchi S."/>
            <person name="Viragh M."/>
            <person name="Kuo A."/>
            <person name="Thoen E."/>
            <person name="Andreopoulos B."/>
            <person name="Lu D."/>
            <person name="Skrede I."/>
            <person name="Drula E."/>
            <person name="Henrissat B."/>
            <person name="Morin E."/>
            <person name="Kohler A."/>
            <person name="Barry K."/>
            <person name="LaButti K."/>
            <person name="Morin E."/>
            <person name="Salamov A."/>
            <person name="Lipzen A."/>
            <person name="Mereny Z."/>
            <person name="Hegedus B."/>
            <person name="Baldrian P."/>
            <person name="Stursova M."/>
            <person name="Weitz H."/>
            <person name="Taylor A."/>
            <person name="Grigoriev I.V."/>
            <person name="Nagy L.G."/>
            <person name="Martin F."/>
            <person name="Kauserud H."/>
        </authorList>
    </citation>
    <scope>NUCLEOTIDE SEQUENCE</scope>
    <source>
        <strain evidence="3">CBHHK200</strain>
    </source>
</reference>
<sequence>MPANSGPNWENNEILEMYMGIENMLALRSWAVRGRSVCTCGQPAYVVCNDCGPPDLCEKCIVVAHRTEPFHNVQAWSDALNYYTHTTFYHLGFCVELGHGEGACPAPRYERREIITLSGLKTLGVNFCACPKAQSKDDQIKAHGWWPMRSNFICALPLLLLPAASRAEGSHGSESESEGASSEGDESGGSDSGSGGATDNDNEGSTSD</sequence>
<dbReference type="Proteomes" id="UP001218188">
    <property type="component" value="Unassembled WGS sequence"/>
</dbReference>